<reference evidence="8" key="1">
    <citation type="submission" date="2018-05" db="EMBL/GenBank/DDBJ databases">
        <authorList>
            <person name="Lanie J.A."/>
            <person name="Ng W.-L."/>
            <person name="Kazmierczak K.M."/>
            <person name="Andrzejewski T.M."/>
            <person name="Davidsen T.M."/>
            <person name="Wayne K.J."/>
            <person name="Tettelin H."/>
            <person name="Glass J.I."/>
            <person name="Rusch D."/>
            <person name="Podicherti R."/>
            <person name="Tsui H.-C.T."/>
            <person name="Winkler M.E."/>
        </authorList>
    </citation>
    <scope>NUCLEOTIDE SEQUENCE</scope>
</reference>
<dbReference type="InterPro" id="IPR011764">
    <property type="entry name" value="Biotin_carboxylation_dom"/>
</dbReference>
<dbReference type="PROSITE" id="PS50975">
    <property type="entry name" value="ATP_GRASP"/>
    <property type="match status" value="1"/>
</dbReference>
<dbReference type="GO" id="GO:0046872">
    <property type="term" value="F:metal ion binding"/>
    <property type="evidence" value="ECO:0007669"/>
    <property type="project" value="InterPro"/>
</dbReference>
<dbReference type="SUPFAM" id="SSF52440">
    <property type="entry name" value="PreATP-grasp domain"/>
    <property type="match status" value="1"/>
</dbReference>
<organism evidence="8">
    <name type="scientific">marine metagenome</name>
    <dbReference type="NCBI Taxonomy" id="408172"/>
    <lineage>
        <taxon>unclassified sequences</taxon>
        <taxon>metagenomes</taxon>
        <taxon>ecological metagenomes</taxon>
    </lineage>
</organism>
<evidence type="ECO:0000313" key="8">
    <source>
        <dbReference type="EMBL" id="SUZ66487.1"/>
    </source>
</evidence>
<gene>
    <name evidence="8" type="ORF">METZ01_LOCUS19341</name>
</gene>
<keyword evidence="4" id="KW-0067">ATP-binding</keyword>
<dbReference type="Gene3D" id="3.30.1490.20">
    <property type="entry name" value="ATP-grasp fold, A domain"/>
    <property type="match status" value="1"/>
</dbReference>
<dbReference type="SUPFAM" id="SSF51246">
    <property type="entry name" value="Rudiment single hybrid motif"/>
    <property type="match status" value="1"/>
</dbReference>
<dbReference type="InterPro" id="IPR011053">
    <property type="entry name" value="Single_hybrid_motif"/>
</dbReference>
<dbReference type="PANTHER" id="PTHR48095">
    <property type="entry name" value="PYRUVATE CARBOXYLASE SUBUNIT A"/>
    <property type="match status" value="1"/>
</dbReference>
<dbReference type="CDD" id="cd06850">
    <property type="entry name" value="biotinyl_domain"/>
    <property type="match status" value="1"/>
</dbReference>
<evidence type="ECO:0000256" key="3">
    <source>
        <dbReference type="ARBA" id="ARBA00022741"/>
    </source>
</evidence>
<dbReference type="InterPro" id="IPR000089">
    <property type="entry name" value="Biotin_lipoyl"/>
</dbReference>
<name>A0A381PJZ6_9ZZZZ</name>
<proteinExistence type="predicted"/>
<dbReference type="InterPro" id="IPR051602">
    <property type="entry name" value="ACC_Biotin_Carboxylase"/>
</dbReference>
<dbReference type="PANTHER" id="PTHR48095:SF4">
    <property type="entry name" value="BIOTIN CARBOXYL CARRIER PROTEIN OF ACETYL-COA CARBOXYLASE"/>
    <property type="match status" value="1"/>
</dbReference>
<dbReference type="InterPro" id="IPR001882">
    <property type="entry name" value="Biotin_BS"/>
</dbReference>
<dbReference type="Gene3D" id="3.30.470.20">
    <property type="entry name" value="ATP-grasp fold, B domain"/>
    <property type="match status" value="1"/>
</dbReference>
<feature type="domain" description="Biotin carboxylation" evidence="7">
    <location>
        <begin position="19"/>
        <end position="591"/>
    </location>
</feature>
<evidence type="ECO:0000256" key="1">
    <source>
        <dbReference type="ARBA" id="ARBA00001953"/>
    </source>
</evidence>
<dbReference type="InterPro" id="IPR013815">
    <property type="entry name" value="ATP_grasp_subdomain_1"/>
</dbReference>
<dbReference type="EMBL" id="UINC01000985">
    <property type="protein sequence ID" value="SUZ66487.1"/>
    <property type="molecule type" value="Genomic_DNA"/>
</dbReference>
<comment type="cofactor">
    <cofactor evidence="1">
        <name>biotin</name>
        <dbReference type="ChEBI" id="CHEBI:57586"/>
    </cofactor>
</comment>
<evidence type="ECO:0000259" key="6">
    <source>
        <dbReference type="PROSITE" id="PS50975"/>
    </source>
</evidence>
<dbReference type="SUPFAM" id="SSF51230">
    <property type="entry name" value="Single hybrid motif"/>
    <property type="match status" value="1"/>
</dbReference>
<dbReference type="InterPro" id="IPR005481">
    <property type="entry name" value="BC-like_N"/>
</dbReference>
<dbReference type="InterPro" id="IPR011761">
    <property type="entry name" value="ATP-grasp"/>
</dbReference>
<dbReference type="PROSITE" id="PS00867">
    <property type="entry name" value="CPSASE_2"/>
    <property type="match status" value="1"/>
</dbReference>
<dbReference type="InterPro" id="IPR005482">
    <property type="entry name" value="Biotin_COase_C"/>
</dbReference>
<dbReference type="SMART" id="SM00878">
    <property type="entry name" value="Biotin_carb_C"/>
    <property type="match status" value="1"/>
</dbReference>
<evidence type="ECO:0008006" key="9">
    <source>
        <dbReference type="Google" id="ProtNLM"/>
    </source>
</evidence>
<dbReference type="GO" id="GO:0005524">
    <property type="term" value="F:ATP binding"/>
    <property type="evidence" value="ECO:0007669"/>
    <property type="project" value="UniProtKB-KW"/>
</dbReference>
<dbReference type="InterPro" id="IPR005479">
    <property type="entry name" value="CPAse_ATP-bd"/>
</dbReference>
<dbReference type="Pfam" id="PF00364">
    <property type="entry name" value="Biotin_lipoyl"/>
    <property type="match status" value="1"/>
</dbReference>
<keyword evidence="2" id="KW-0436">Ligase</keyword>
<feature type="domain" description="ATP-grasp" evidence="6">
    <location>
        <begin position="210"/>
        <end position="444"/>
    </location>
</feature>
<sequence>MSVINFDVDSSWQDSFTFEHVKCLIVCRGPIRLEAMYVFKELGANYGMLLSEKDSIIYPQTLAPELRVLNNRRDQVHHVPDYIGSTKEERVERVKQIIGICREHGYTHLFAGYGFMAEDSEFVERIESADISFIGPNSRLIRQAGSKDEAKQIARSLKVPVTPGEDRIAALTLLSVAGESPGKYFQKLIKKHKLALPENWESVELLDQAEALLQASYAKQVDLFTISALQEETVRKVESLWRENPGKRIRLKHVGGGGGKGQRVVTSVDEVTEAVMSVLIESKAAGEGDNKNFLIELNIENSRHNEIQLLGNGKWCIELGGRDCSLQMHEQKLLEVSLTEELLEATTIEYDFAGKKTQAEVLRADAEILSSMCKQAEEFGKALQLDSVSTFECIVEEGTHYFMEVNTRIQVEHRVTEMAYQLQFSNPDNPEDTFLVDSLVAAMLLINCYGKHLPRPERLPRFVSGIEARLNATNPALKPHAGGIFRAWSAPGEHEIRDDQGIGIANPDTGLLQPYNLAGAYDSNVALSITHGVSRRESFEKLTEILRCMEVRGHDLHLNVDFHYGLLHWFLGNEPMLKPNTSFVSSYLALAGKLKRLCNQINLDVAWQIQREQVRKNYGRKGLQICDQKLTLLLRPLKKLLSRTHLLMGWLAFQGSRTRDFKLSTIENPVKILIDLYHYLRLEQHSGVPPSEQIWSNDQKLLDTASAFYSDLAIHFGQPDLSWSELSTLLSAEKPPAPFNLGKNTKMWKSICDAHRGHQICMELLQFPVILAEKVGYFDLRGNDSLEVEIPAEFQDSEVNAELAAELAPLPPARSNEILAWTGGTFYLRETPDADEYVREGQHIEEGEVLGLLEVMKMFNQIRAEFPGTIRKVCVEAGSGIIVSRGQPLFQIDPDVPPLTETEEELFKRQQEQTTSFMQKIIPAN</sequence>
<dbReference type="Pfam" id="PF02786">
    <property type="entry name" value="CPSase_L_D2"/>
    <property type="match status" value="2"/>
</dbReference>
<evidence type="ECO:0000256" key="4">
    <source>
        <dbReference type="ARBA" id="ARBA00022840"/>
    </source>
</evidence>
<dbReference type="InterPro" id="IPR011054">
    <property type="entry name" value="Rudment_hybrid_motif"/>
</dbReference>
<dbReference type="Gene3D" id="2.40.50.100">
    <property type="match status" value="1"/>
</dbReference>
<evidence type="ECO:0000256" key="5">
    <source>
        <dbReference type="ARBA" id="ARBA00023267"/>
    </source>
</evidence>
<dbReference type="InterPro" id="IPR016185">
    <property type="entry name" value="PreATP-grasp_dom_sf"/>
</dbReference>
<dbReference type="PROSITE" id="PS50979">
    <property type="entry name" value="BC"/>
    <property type="match status" value="1"/>
</dbReference>
<evidence type="ECO:0000259" key="7">
    <source>
        <dbReference type="PROSITE" id="PS50979"/>
    </source>
</evidence>
<protein>
    <recommendedName>
        <fullName evidence="9">Biotin carboxylase</fullName>
    </recommendedName>
</protein>
<dbReference type="Gene3D" id="3.40.50.20">
    <property type="match status" value="1"/>
</dbReference>
<dbReference type="PROSITE" id="PS00188">
    <property type="entry name" value="BIOTIN"/>
    <property type="match status" value="1"/>
</dbReference>
<keyword evidence="3" id="KW-0547">Nucleotide-binding</keyword>
<dbReference type="Pfam" id="PF00289">
    <property type="entry name" value="Biotin_carb_N"/>
    <property type="match status" value="1"/>
</dbReference>
<accession>A0A381PJZ6</accession>
<keyword evidence="5" id="KW-0092">Biotin</keyword>
<dbReference type="AlphaFoldDB" id="A0A381PJZ6"/>
<evidence type="ECO:0000256" key="2">
    <source>
        <dbReference type="ARBA" id="ARBA00022598"/>
    </source>
</evidence>
<dbReference type="GO" id="GO:0016874">
    <property type="term" value="F:ligase activity"/>
    <property type="evidence" value="ECO:0007669"/>
    <property type="project" value="UniProtKB-KW"/>
</dbReference>
<dbReference type="SUPFAM" id="SSF56059">
    <property type="entry name" value="Glutathione synthetase ATP-binding domain-like"/>
    <property type="match status" value="1"/>
</dbReference>